<evidence type="ECO:0000313" key="8">
    <source>
        <dbReference type="Proteomes" id="UP000076798"/>
    </source>
</evidence>
<keyword evidence="3 5" id="KW-1133">Transmembrane helix</keyword>
<keyword evidence="5" id="KW-0187">Copper transport</keyword>
<keyword evidence="8" id="KW-1185">Reference proteome</keyword>
<feature type="chain" id="PRO_5012859398" description="Copper transport protein" evidence="6">
    <location>
        <begin position="16"/>
        <end position="207"/>
    </location>
</feature>
<reference evidence="7 8" key="1">
    <citation type="journal article" date="2016" name="Mol. Biol. Evol.">
        <title>Comparative Genomics of Early-Diverging Mushroom-Forming Fungi Provides Insights into the Origins of Lignocellulose Decay Capabilities.</title>
        <authorList>
            <person name="Nagy L.G."/>
            <person name="Riley R."/>
            <person name="Tritt A."/>
            <person name="Adam C."/>
            <person name="Daum C."/>
            <person name="Floudas D."/>
            <person name="Sun H."/>
            <person name="Yadav J.S."/>
            <person name="Pangilinan J."/>
            <person name="Larsson K.H."/>
            <person name="Matsuura K."/>
            <person name="Barry K."/>
            <person name="Labutti K."/>
            <person name="Kuo R."/>
            <person name="Ohm R.A."/>
            <person name="Bhattacharya S.S."/>
            <person name="Shirouzu T."/>
            <person name="Yoshinaga Y."/>
            <person name="Martin F.M."/>
            <person name="Grigoriev I.V."/>
            <person name="Hibbett D.S."/>
        </authorList>
    </citation>
    <scope>NUCLEOTIDE SEQUENCE [LARGE SCALE GENOMIC DNA]</scope>
    <source>
        <strain evidence="7 8">HHB10207 ss-3</strain>
    </source>
</reference>
<dbReference type="AlphaFoldDB" id="A0A166G694"/>
<dbReference type="GO" id="GO:0005375">
    <property type="term" value="F:copper ion transmembrane transporter activity"/>
    <property type="evidence" value="ECO:0007669"/>
    <property type="project" value="UniProtKB-UniRule"/>
</dbReference>
<name>A0A166G694_9AGAM</name>
<dbReference type="InterPro" id="IPR007274">
    <property type="entry name" value="Cop_transporter"/>
</dbReference>
<evidence type="ECO:0000256" key="2">
    <source>
        <dbReference type="ARBA" id="ARBA00022692"/>
    </source>
</evidence>
<dbReference type="Proteomes" id="UP000076798">
    <property type="component" value="Unassembled WGS sequence"/>
</dbReference>
<proteinExistence type="inferred from homology"/>
<keyword evidence="5" id="KW-0406">Ion transport</keyword>
<gene>
    <name evidence="7" type="ORF">SISSUDRAFT_1059492</name>
</gene>
<organism evidence="7 8">
    <name type="scientific">Sistotremastrum suecicum HHB10207 ss-3</name>
    <dbReference type="NCBI Taxonomy" id="1314776"/>
    <lineage>
        <taxon>Eukaryota</taxon>
        <taxon>Fungi</taxon>
        <taxon>Dikarya</taxon>
        <taxon>Basidiomycota</taxon>
        <taxon>Agaricomycotina</taxon>
        <taxon>Agaricomycetes</taxon>
        <taxon>Sistotremastrales</taxon>
        <taxon>Sistotremastraceae</taxon>
        <taxon>Sistotremastrum</taxon>
    </lineage>
</organism>
<keyword evidence="6" id="KW-0732">Signal</keyword>
<dbReference type="GO" id="GO:0005886">
    <property type="term" value="C:plasma membrane"/>
    <property type="evidence" value="ECO:0007669"/>
    <property type="project" value="TreeGrafter"/>
</dbReference>
<evidence type="ECO:0000256" key="1">
    <source>
        <dbReference type="ARBA" id="ARBA00004141"/>
    </source>
</evidence>
<evidence type="ECO:0000256" key="5">
    <source>
        <dbReference type="RuleBase" id="RU367022"/>
    </source>
</evidence>
<dbReference type="STRING" id="1314776.A0A166G694"/>
<dbReference type="PANTHER" id="PTHR12483">
    <property type="entry name" value="SOLUTE CARRIER FAMILY 31 COPPER TRANSPORTERS"/>
    <property type="match status" value="1"/>
</dbReference>
<feature type="transmembrane region" description="Helical" evidence="5">
    <location>
        <begin position="61"/>
        <end position="80"/>
    </location>
</feature>
<dbReference type="OrthoDB" id="73901at2759"/>
<comment type="similarity">
    <text evidence="5">Belongs to the copper transporter (Ctr) (TC 1.A.56) family. SLC31A subfamily.</text>
</comment>
<evidence type="ECO:0000313" key="7">
    <source>
        <dbReference type="EMBL" id="KZT41351.1"/>
    </source>
</evidence>
<keyword evidence="4 5" id="KW-0472">Membrane</keyword>
<comment type="subcellular location">
    <subcellularLocation>
        <location evidence="1 5">Membrane</location>
        <topology evidence="1 5">Multi-pass membrane protein</topology>
    </subcellularLocation>
</comment>
<keyword evidence="5" id="KW-0813">Transport</keyword>
<dbReference type="EMBL" id="KV428022">
    <property type="protein sequence ID" value="KZT41351.1"/>
    <property type="molecule type" value="Genomic_DNA"/>
</dbReference>
<evidence type="ECO:0000256" key="3">
    <source>
        <dbReference type="ARBA" id="ARBA00022989"/>
    </source>
</evidence>
<accession>A0A166G694</accession>
<keyword evidence="5" id="KW-0186">Copper</keyword>
<keyword evidence="2 5" id="KW-0812">Transmembrane</keyword>
<sequence>MSIALLPLLFLSVAAQMDPDMSSDGMDDMGGMTSGGMMMPWMHFSLGDSLWFSAWVPQSKGALAGACIGLFMLAIIERWLAAMRGVMEAYWRRRSSAIVAARIAGISNAATSVNEKESQTEIESLPKLNNATPPAEGRIAALRTMAPFIPAHDIARGIIHAAQAALGYALMLAVMTFQAGFLISIVVGLGVGEIIFGRYAALAAHLH</sequence>
<feature type="signal peptide" evidence="6">
    <location>
        <begin position="1"/>
        <end position="15"/>
    </location>
</feature>
<protein>
    <recommendedName>
        <fullName evidence="5">Copper transport protein</fullName>
    </recommendedName>
</protein>
<evidence type="ECO:0000256" key="4">
    <source>
        <dbReference type="ARBA" id="ARBA00023136"/>
    </source>
</evidence>
<dbReference type="PANTHER" id="PTHR12483:SF27">
    <property type="entry name" value="COPPER TRANSPORT PROTEIN CTR1"/>
    <property type="match status" value="1"/>
</dbReference>
<evidence type="ECO:0000256" key="6">
    <source>
        <dbReference type="SAM" id="SignalP"/>
    </source>
</evidence>
<dbReference type="Pfam" id="PF04145">
    <property type="entry name" value="Ctr"/>
    <property type="match status" value="1"/>
</dbReference>